<dbReference type="RefSeq" id="WP_086411877.1">
    <property type="nucleotide sequence ID" value="NZ_NFDT01000107.1"/>
</dbReference>
<protein>
    <submittedName>
        <fullName evidence="2">Uncharacterized protein</fullName>
    </submittedName>
</protein>
<comment type="caution">
    <text evidence="2">The sequence shown here is derived from an EMBL/GenBank/DDBJ whole genome shotgun (WGS) entry which is preliminary data.</text>
</comment>
<reference evidence="2 3" key="1">
    <citation type="submission" date="2016-10" db="EMBL/GenBank/DDBJ databases">
        <title>Comparative genomics of Bacillus thuringiensis reveals a path to pathogens against multiple invertebrate hosts.</title>
        <authorList>
            <person name="Zheng J."/>
            <person name="Gao Q."/>
            <person name="Liu H."/>
            <person name="Peng D."/>
            <person name="Ruan L."/>
            <person name="Sun M."/>
        </authorList>
    </citation>
    <scope>NUCLEOTIDE SEQUENCE [LARGE SCALE GENOMIC DNA]</scope>
    <source>
        <strain evidence="2">BGSC 4I4</strain>
    </source>
</reference>
<organism evidence="2 3">
    <name type="scientific">Bacillus thuringiensis serovar subtoxicus</name>
    <dbReference type="NCBI Taxonomy" id="475791"/>
    <lineage>
        <taxon>Bacteria</taxon>
        <taxon>Bacillati</taxon>
        <taxon>Bacillota</taxon>
        <taxon>Bacilli</taxon>
        <taxon>Bacillales</taxon>
        <taxon>Bacillaceae</taxon>
        <taxon>Bacillus</taxon>
        <taxon>Bacillus cereus group</taxon>
    </lineage>
</organism>
<evidence type="ECO:0000313" key="3">
    <source>
        <dbReference type="Proteomes" id="UP000194882"/>
    </source>
</evidence>
<dbReference type="Proteomes" id="UP000194882">
    <property type="component" value="Unassembled WGS sequence"/>
</dbReference>
<dbReference type="AlphaFoldDB" id="A0A9X6FMB5"/>
<sequence length="405" mass="46234">MKVFKKLVPTALSLFIISSSYSAAQAETDSFEDNKGKNANFSVLTEVQNNRSSKSLLRPSYDLDDVISYPKDYTNVSRSLEFEDNTKWPLFVSNSPEMFNRQGILAYSTEVNRTGKFRIYWAHQNYNDSENYVGFYIKNTSGKKINVNFKKRAHVESRDGAKLGQEVFQKYLESSHKTYKYATLSKNQSTYVGFPVTKRYYGSGMYDITITDENDDYVTGGIELKTYATYDGKGDPSRVIKENTVLKDDGHQIRGLFPTAIKSFKWRAYAGEQISFSPSYTHVKNNNLNSPWKIPDNDISKGIDEASNNKTVYNYGNYGMTYEIGIKPREDVQIVFAPNLSEDQRTTRKEHYLALDADDRGVLINTVREDDGWVVLNAKSDKSYYLTTSLPGYHWAPLRIAAIPK</sequence>
<name>A0A9X6FMB5_BACTU</name>
<feature type="chain" id="PRO_5040811220" evidence="1">
    <location>
        <begin position="25"/>
        <end position="405"/>
    </location>
</feature>
<dbReference type="EMBL" id="NFDT01000107">
    <property type="protein sequence ID" value="OTY94921.1"/>
    <property type="molecule type" value="Genomic_DNA"/>
</dbReference>
<evidence type="ECO:0000313" key="2">
    <source>
        <dbReference type="EMBL" id="OTY94921.1"/>
    </source>
</evidence>
<evidence type="ECO:0000256" key="1">
    <source>
        <dbReference type="SAM" id="SignalP"/>
    </source>
</evidence>
<proteinExistence type="predicted"/>
<gene>
    <name evidence="2" type="ORF">BK754_14965</name>
</gene>
<feature type="signal peptide" evidence="1">
    <location>
        <begin position="1"/>
        <end position="24"/>
    </location>
</feature>
<keyword evidence="1" id="KW-0732">Signal</keyword>
<accession>A0A9X6FMB5</accession>